<dbReference type="STRING" id="1330021.A0A367L046"/>
<evidence type="ECO:0000256" key="5">
    <source>
        <dbReference type="ARBA" id="ARBA00022842"/>
    </source>
</evidence>
<accession>A0A367L046</accession>
<dbReference type="EMBL" id="LKCN02000024">
    <property type="protein sequence ID" value="RCI07781.1"/>
    <property type="molecule type" value="Genomic_DNA"/>
</dbReference>
<keyword evidence="8" id="KW-1185">Reference proteome</keyword>
<dbReference type="Proteomes" id="UP000253664">
    <property type="component" value="Unassembled WGS sequence"/>
</dbReference>
<evidence type="ECO:0000259" key="6">
    <source>
        <dbReference type="Pfam" id="PF03738"/>
    </source>
</evidence>
<keyword evidence="4" id="KW-0067">ATP-binding</keyword>
<sequence>MDLVKKAGEDVFQMCCEAADYLVEHPDVITSDMAIPAFTLRQIQKSWNREPAWASVYGRFDLCFGGLDHPDPALRTPRFYEFNADTPTCLVEAALIQAHWLQQTGHGNDQWNDIYPRLVEAWKRNLTLVEKEMGHKVPFVHFATASGDCDGEEAINTVLLAQSCRDAGWPTRSMAMEQVSLSPVDGRFYDQHGDHIDVIFKLYPYEFMVKEKFGEACFRDMDSVGGTVWIEPPYKMLWSNKALFALLWKLFEHDPRSKWLLPTYLERDAPASLTSYARKPIYSREGLGIRLHQDGRLVQEQGINSMYGKEGYIIQGLAPPPDFKDGQGKSRYAVLGLWFIDGEPAGLGVREADSLITNDYTPFVPHSISDGPICYTRREMPHSDEIEAALRVDQYAYIQDGADVLAYIESVVGMSF</sequence>
<keyword evidence="3" id="KW-0547">Nucleotide-binding</keyword>
<proteinExistence type="predicted"/>
<organism evidence="7 8">
    <name type="scientific">Ophiocordyceps polyrhachis-furcata BCC 54312</name>
    <dbReference type="NCBI Taxonomy" id="1330021"/>
    <lineage>
        <taxon>Eukaryota</taxon>
        <taxon>Fungi</taxon>
        <taxon>Dikarya</taxon>
        <taxon>Ascomycota</taxon>
        <taxon>Pezizomycotina</taxon>
        <taxon>Sordariomycetes</taxon>
        <taxon>Hypocreomycetidae</taxon>
        <taxon>Hypocreales</taxon>
        <taxon>Ophiocordycipitaceae</taxon>
        <taxon>Ophiocordyceps</taxon>
    </lineage>
</organism>
<name>A0A367L046_9HYPO</name>
<evidence type="ECO:0000313" key="8">
    <source>
        <dbReference type="Proteomes" id="UP000253664"/>
    </source>
</evidence>
<dbReference type="AlphaFoldDB" id="A0A367L046"/>
<keyword evidence="2" id="KW-0479">Metal-binding</keyword>
<comment type="caution">
    <text evidence="7">The sequence shown here is derived from an EMBL/GenBank/DDBJ whole genome shotgun (WGS) entry which is preliminary data.</text>
</comment>
<gene>
    <name evidence="7" type="ORF">L249_5709</name>
</gene>
<dbReference type="InterPro" id="IPR016185">
    <property type="entry name" value="PreATP-grasp_dom_sf"/>
</dbReference>
<feature type="domain" description="Glutathionylspermidine synthase pre-ATP-grasp-like" evidence="6">
    <location>
        <begin position="4"/>
        <end position="368"/>
    </location>
</feature>
<protein>
    <recommendedName>
        <fullName evidence="6">Glutathionylspermidine synthase pre-ATP-grasp-like domain-containing protein</fullName>
    </recommendedName>
</protein>
<reference evidence="7 8" key="1">
    <citation type="journal article" date="2015" name="BMC Genomics">
        <title>Insights from the genome of Ophiocordyceps polyrhachis-furcata to pathogenicity and host specificity in insect fungi.</title>
        <authorList>
            <person name="Wichadakul D."/>
            <person name="Kobmoo N."/>
            <person name="Ingsriswang S."/>
            <person name="Tangphatsornruang S."/>
            <person name="Chantasingh D."/>
            <person name="Luangsa-ard J.J."/>
            <person name="Eurwilaichitr L."/>
        </authorList>
    </citation>
    <scope>NUCLEOTIDE SEQUENCE [LARGE SCALE GENOMIC DNA]</scope>
    <source>
        <strain evidence="7 8">BCC 54312</strain>
    </source>
</reference>
<evidence type="ECO:0000256" key="3">
    <source>
        <dbReference type="ARBA" id="ARBA00022741"/>
    </source>
</evidence>
<evidence type="ECO:0000256" key="2">
    <source>
        <dbReference type="ARBA" id="ARBA00022723"/>
    </source>
</evidence>
<evidence type="ECO:0000256" key="4">
    <source>
        <dbReference type="ARBA" id="ARBA00022840"/>
    </source>
</evidence>
<evidence type="ECO:0000313" key="7">
    <source>
        <dbReference type="EMBL" id="RCI07781.1"/>
    </source>
</evidence>
<dbReference type="SUPFAM" id="SSF52440">
    <property type="entry name" value="PreATP-grasp domain"/>
    <property type="match status" value="1"/>
</dbReference>
<keyword evidence="5" id="KW-0460">Magnesium</keyword>
<evidence type="ECO:0000256" key="1">
    <source>
        <dbReference type="ARBA" id="ARBA00022598"/>
    </source>
</evidence>
<dbReference type="GO" id="GO:0005524">
    <property type="term" value="F:ATP binding"/>
    <property type="evidence" value="ECO:0007669"/>
    <property type="project" value="UniProtKB-KW"/>
</dbReference>
<dbReference type="InterPro" id="IPR005494">
    <property type="entry name" value="GSPS_pre-ATP-grasp-like_dom"/>
</dbReference>
<dbReference type="Gene3D" id="3.30.1490.330">
    <property type="match status" value="1"/>
</dbReference>
<dbReference type="GO" id="GO:0016874">
    <property type="term" value="F:ligase activity"/>
    <property type="evidence" value="ECO:0007669"/>
    <property type="project" value="UniProtKB-KW"/>
</dbReference>
<dbReference type="OrthoDB" id="64566at2759"/>
<dbReference type="GO" id="GO:0046872">
    <property type="term" value="F:metal ion binding"/>
    <property type="evidence" value="ECO:0007669"/>
    <property type="project" value="UniProtKB-KW"/>
</dbReference>
<dbReference type="Pfam" id="PF03738">
    <property type="entry name" value="GSP_synth"/>
    <property type="match status" value="1"/>
</dbReference>
<dbReference type="SUPFAM" id="SSF56059">
    <property type="entry name" value="Glutathione synthetase ATP-binding domain-like"/>
    <property type="match status" value="1"/>
</dbReference>
<keyword evidence="1" id="KW-0436">Ligase</keyword>